<name>A0AA40EJU3_9PEZI</name>
<keyword evidence="3" id="KW-0472">Membrane</keyword>
<reference evidence="5" key="1">
    <citation type="submission" date="2023-06" db="EMBL/GenBank/DDBJ databases">
        <title>Genome-scale phylogeny and comparative genomics of the fungal order Sordariales.</title>
        <authorList>
            <consortium name="Lawrence Berkeley National Laboratory"/>
            <person name="Hensen N."/>
            <person name="Bonometti L."/>
            <person name="Westerberg I."/>
            <person name="Brannstrom I.O."/>
            <person name="Guillou S."/>
            <person name="Cros-Aarteil S."/>
            <person name="Calhoun S."/>
            <person name="Haridas S."/>
            <person name="Kuo A."/>
            <person name="Mondo S."/>
            <person name="Pangilinan J."/>
            <person name="Riley R."/>
            <person name="LaButti K."/>
            <person name="Andreopoulos B."/>
            <person name="Lipzen A."/>
            <person name="Chen C."/>
            <person name="Yanf M."/>
            <person name="Daum C."/>
            <person name="Ng V."/>
            <person name="Clum A."/>
            <person name="Steindorff A."/>
            <person name="Ohm R."/>
            <person name="Martin F."/>
            <person name="Silar P."/>
            <person name="Natvig D."/>
            <person name="Lalanne C."/>
            <person name="Gautier V."/>
            <person name="Ament-velasquez S.L."/>
            <person name="Kruys A."/>
            <person name="Hutchinson M.I."/>
            <person name="Powell A.J."/>
            <person name="Barry K."/>
            <person name="Miller A.N."/>
            <person name="Grigoriev I.V."/>
            <person name="Debuchy R."/>
            <person name="Gladieux P."/>
            <person name="Thoren M.H."/>
            <person name="Johannesson H."/>
        </authorList>
    </citation>
    <scope>NUCLEOTIDE SEQUENCE</scope>
    <source>
        <strain evidence="5">SMH3187-1</strain>
    </source>
</reference>
<dbReference type="InterPro" id="IPR050645">
    <property type="entry name" value="Histidine_acid_phosphatase"/>
</dbReference>
<evidence type="ECO:0000313" key="5">
    <source>
        <dbReference type="EMBL" id="KAK0740706.1"/>
    </source>
</evidence>
<sequence length="583" mass="63324">MRLSTTIATAQLLGLCSAQSSSEHVWSSVAWILHGERTPIWGLTPSPALTPIGAQQMFGQGSLLRSRYLQNIMDLDDEAGRAPIVGIERNAIDNTQLSIMTNTDEFMVTSAQAFAQGLYPPLLQVFSNSTGGMEGAMLPNGSIVNFPLDGYQYPSIRTFSILDHESIWVQGHIGCSAYTESILNFRRNSVVATLYNSTLHFYSNMWNSVLHGAFPQSMANFANAFLLYDYALYRYNHDNEIRNAVAPSELALMANFASTEQRSKNADLSVSGTTEGDMIRAVAGRTMASKTLALFRENMRQGGAIRKLNLAFTTMETFVAFFALSGLVTGDRAAEFKPLPEQGGMMVFELFSVGGSSTVYPSTDELWVRFLYRNGTDPTDKLQDFGLWGTKETKMPYKTFASAIQAVGINTIADWCQTCGSSTLFCSGMKPTGKGSRDPLASPGLSPAVGGVIGAVVTISILGLGLLAAILLGGFRFRRDGESRRTSFFGGFKGAEKMTSDADLAYARGGARHERTGSWELRGGGKSDGSGQQQAIIPTERPISTISTSGLTIQPRNLTHPLKRVDDDAISELGQQPVRPREF</sequence>
<protein>
    <submittedName>
        <fullName evidence="5">Histidine phosphatase superfamily</fullName>
    </submittedName>
</protein>
<dbReference type="PANTHER" id="PTHR11567:SF127">
    <property type="entry name" value="HISTIDINE ACID PHOSPHATASE"/>
    <property type="match status" value="1"/>
</dbReference>
<dbReference type="AlphaFoldDB" id="A0AA40EJU3"/>
<dbReference type="Proteomes" id="UP001172155">
    <property type="component" value="Unassembled WGS sequence"/>
</dbReference>
<evidence type="ECO:0000256" key="1">
    <source>
        <dbReference type="ARBA" id="ARBA00005375"/>
    </source>
</evidence>
<dbReference type="PANTHER" id="PTHR11567">
    <property type="entry name" value="ACID PHOSPHATASE-RELATED"/>
    <property type="match status" value="1"/>
</dbReference>
<feature type="transmembrane region" description="Helical" evidence="3">
    <location>
        <begin position="448"/>
        <end position="475"/>
    </location>
</feature>
<keyword evidence="4" id="KW-0732">Signal</keyword>
<comment type="caution">
    <text evidence="5">The sequence shown here is derived from an EMBL/GenBank/DDBJ whole genome shotgun (WGS) entry which is preliminary data.</text>
</comment>
<feature type="signal peptide" evidence="4">
    <location>
        <begin position="1"/>
        <end position="18"/>
    </location>
</feature>
<dbReference type="SUPFAM" id="SSF53254">
    <property type="entry name" value="Phosphoglycerate mutase-like"/>
    <property type="match status" value="1"/>
</dbReference>
<feature type="chain" id="PRO_5041236612" evidence="4">
    <location>
        <begin position="19"/>
        <end position="583"/>
    </location>
</feature>
<evidence type="ECO:0000256" key="4">
    <source>
        <dbReference type="SAM" id="SignalP"/>
    </source>
</evidence>
<keyword evidence="3" id="KW-1133">Transmembrane helix</keyword>
<keyword evidence="6" id="KW-1185">Reference proteome</keyword>
<dbReference type="GO" id="GO:0016791">
    <property type="term" value="F:phosphatase activity"/>
    <property type="evidence" value="ECO:0007669"/>
    <property type="project" value="TreeGrafter"/>
</dbReference>
<gene>
    <name evidence="5" type="ORF">B0T18DRAFT_431967</name>
</gene>
<keyword evidence="3" id="KW-0812">Transmembrane</keyword>
<accession>A0AA40EJU3</accession>
<dbReference type="InterPro" id="IPR029033">
    <property type="entry name" value="His_PPase_superfam"/>
</dbReference>
<comment type="similarity">
    <text evidence="1">Belongs to the histidine acid phosphatase family.</text>
</comment>
<feature type="region of interest" description="Disordered" evidence="2">
    <location>
        <begin position="516"/>
        <end position="583"/>
    </location>
</feature>
<dbReference type="Gene3D" id="3.40.50.1240">
    <property type="entry name" value="Phosphoglycerate mutase-like"/>
    <property type="match status" value="1"/>
</dbReference>
<evidence type="ECO:0000313" key="6">
    <source>
        <dbReference type="Proteomes" id="UP001172155"/>
    </source>
</evidence>
<proteinExistence type="inferred from homology"/>
<evidence type="ECO:0000256" key="2">
    <source>
        <dbReference type="SAM" id="MobiDB-lite"/>
    </source>
</evidence>
<dbReference type="Pfam" id="PF00328">
    <property type="entry name" value="His_Phos_2"/>
    <property type="match status" value="1"/>
</dbReference>
<dbReference type="InterPro" id="IPR000560">
    <property type="entry name" value="His_Pase_clade-2"/>
</dbReference>
<dbReference type="EMBL" id="JAUKUD010000006">
    <property type="protein sequence ID" value="KAK0740706.1"/>
    <property type="molecule type" value="Genomic_DNA"/>
</dbReference>
<feature type="compositionally biased region" description="Polar residues" evidence="2">
    <location>
        <begin position="542"/>
        <end position="557"/>
    </location>
</feature>
<organism evidence="5 6">
    <name type="scientific">Schizothecium vesticola</name>
    <dbReference type="NCBI Taxonomy" id="314040"/>
    <lineage>
        <taxon>Eukaryota</taxon>
        <taxon>Fungi</taxon>
        <taxon>Dikarya</taxon>
        <taxon>Ascomycota</taxon>
        <taxon>Pezizomycotina</taxon>
        <taxon>Sordariomycetes</taxon>
        <taxon>Sordariomycetidae</taxon>
        <taxon>Sordariales</taxon>
        <taxon>Schizotheciaceae</taxon>
        <taxon>Schizothecium</taxon>
    </lineage>
</organism>
<evidence type="ECO:0000256" key="3">
    <source>
        <dbReference type="SAM" id="Phobius"/>
    </source>
</evidence>